<sequence length="444" mass="49158">MSPRIQFPLRHPVQIPQMPAAEQLGFGNYPAPIVFMMEHDGNGWVNARLEPYNPAEHGIRFSSEEVGAVTADRWVIGWVRQNFGASWRKLSDPQVLDRLTPEGVLSIEALASRALKLAEIHRHYGLGHFEGLKAYSGHDGIIRRFRADQNAKRQNQACVRMKMPQIPEALWLSAVDAVVAANAKAGWIPTVPGYSLYIRPVMEAVNEALSVRPGTHFRFFIICCPVGAYYPGGMHANDLFVETDRARVPPGGLGSVKARGNYADMEALDRAKAVMQRIDPTVQISQLIWLAAEDFGKPPQLRRLEEVGTSNLGLRYLSAGESRFMTPCRDRGTILPSVVMDSCLELLRLRGSTVVTGDDLTLQKLIQLAEGGQLQELLGAGTAAVTSPTGRIHAILNGKYHRWQVGDGQIGAVTQWLYDRLTAMQYGHEVPPNSIRDWIVEVPT</sequence>
<dbReference type="GO" id="GO:0004084">
    <property type="term" value="F:branched-chain-amino-acid transaminase activity"/>
    <property type="evidence" value="ECO:0007669"/>
    <property type="project" value="InterPro"/>
</dbReference>
<keyword evidence="3" id="KW-0032">Aminotransferase</keyword>
<organism evidence="6 7">
    <name type="scientific">Candidatus Kerfeldbacteria bacterium CG15_BIG_FIL_POST_REV_8_21_14_020_45_12</name>
    <dbReference type="NCBI Taxonomy" id="2014247"/>
    <lineage>
        <taxon>Bacteria</taxon>
        <taxon>Candidatus Kerfeldiibacteriota</taxon>
    </lineage>
</organism>
<name>A0A2M7H4P8_9BACT</name>
<dbReference type="Gene3D" id="3.20.10.10">
    <property type="entry name" value="D-amino Acid Aminotransferase, subunit A, domain 2"/>
    <property type="match status" value="1"/>
</dbReference>
<dbReference type="AlphaFoldDB" id="A0A2M7H4P8"/>
<evidence type="ECO:0000313" key="6">
    <source>
        <dbReference type="EMBL" id="PIW37195.1"/>
    </source>
</evidence>
<dbReference type="Gene3D" id="3.30.470.10">
    <property type="match status" value="1"/>
</dbReference>
<dbReference type="SUPFAM" id="SSF56752">
    <property type="entry name" value="D-aminoacid aminotransferase-like PLP-dependent enzymes"/>
    <property type="match status" value="1"/>
</dbReference>
<evidence type="ECO:0000256" key="3">
    <source>
        <dbReference type="ARBA" id="ARBA00022576"/>
    </source>
</evidence>
<dbReference type="PANTHER" id="PTHR11825:SF44">
    <property type="entry name" value="BRANCHED-CHAIN-AMINO-ACID AMINOTRANSFERASE"/>
    <property type="match status" value="1"/>
</dbReference>
<comment type="cofactor">
    <cofactor evidence="1">
        <name>pyridoxal 5'-phosphate</name>
        <dbReference type="ChEBI" id="CHEBI:597326"/>
    </cofactor>
</comment>
<evidence type="ECO:0000256" key="4">
    <source>
        <dbReference type="ARBA" id="ARBA00022679"/>
    </source>
</evidence>
<keyword evidence="5" id="KW-0663">Pyridoxal phosphate</keyword>
<dbReference type="InterPro" id="IPR005786">
    <property type="entry name" value="B_amino_transII"/>
</dbReference>
<protein>
    <recommendedName>
        <fullName evidence="8">Branched-chain-amino-acid transaminase</fullName>
    </recommendedName>
</protein>
<gene>
    <name evidence="6" type="ORF">COW24_01475</name>
</gene>
<evidence type="ECO:0000256" key="1">
    <source>
        <dbReference type="ARBA" id="ARBA00001933"/>
    </source>
</evidence>
<dbReference type="InterPro" id="IPR036038">
    <property type="entry name" value="Aminotransferase-like"/>
</dbReference>
<proteinExistence type="inferred from homology"/>
<evidence type="ECO:0008006" key="8">
    <source>
        <dbReference type="Google" id="ProtNLM"/>
    </source>
</evidence>
<dbReference type="PANTHER" id="PTHR11825">
    <property type="entry name" value="SUBGROUP IIII AMINOTRANSFERASE"/>
    <property type="match status" value="1"/>
</dbReference>
<evidence type="ECO:0000256" key="2">
    <source>
        <dbReference type="ARBA" id="ARBA00009320"/>
    </source>
</evidence>
<evidence type="ECO:0000256" key="5">
    <source>
        <dbReference type="ARBA" id="ARBA00022898"/>
    </source>
</evidence>
<dbReference type="GO" id="GO:0009081">
    <property type="term" value="P:branched-chain amino acid metabolic process"/>
    <property type="evidence" value="ECO:0007669"/>
    <property type="project" value="InterPro"/>
</dbReference>
<reference evidence="6 7" key="1">
    <citation type="submission" date="2017-09" db="EMBL/GenBank/DDBJ databases">
        <title>Depth-based differentiation of microbial function through sediment-hosted aquifers and enrichment of novel symbionts in the deep terrestrial subsurface.</title>
        <authorList>
            <person name="Probst A.J."/>
            <person name="Ladd B."/>
            <person name="Jarett J.K."/>
            <person name="Geller-Mcgrath D.E."/>
            <person name="Sieber C.M."/>
            <person name="Emerson J.B."/>
            <person name="Anantharaman K."/>
            <person name="Thomas B.C."/>
            <person name="Malmstrom R."/>
            <person name="Stieglmeier M."/>
            <person name="Klingl A."/>
            <person name="Woyke T."/>
            <person name="Ryan C.M."/>
            <person name="Banfield J.F."/>
        </authorList>
    </citation>
    <scope>NUCLEOTIDE SEQUENCE [LARGE SCALE GENOMIC DNA]</scope>
    <source>
        <strain evidence="6">CG15_BIG_FIL_POST_REV_8_21_14_020_45_12</strain>
    </source>
</reference>
<dbReference type="Proteomes" id="UP000230292">
    <property type="component" value="Unassembled WGS sequence"/>
</dbReference>
<comment type="caution">
    <text evidence="6">The sequence shown here is derived from an EMBL/GenBank/DDBJ whole genome shotgun (WGS) entry which is preliminary data.</text>
</comment>
<dbReference type="InterPro" id="IPR043131">
    <property type="entry name" value="BCAT-like_N"/>
</dbReference>
<dbReference type="EMBL" id="PFGC01000019">
    <property type="protein sequence ID" value="PIW37195.1"/>
    <property type="molecule type" value="Genomic_DNA"/>
</dbReference>
<keyword evidence="4" id="KW-0808">Transferase</keyword>
<comment type="similarity">
    <text evidence="2">Belongs to the class-IV pyridoxal-phosphate-dependent aminotransferase family.</text>
</comment>
<dbReference type="InterPro" id="IPR043132">
    <property type="entry name" value="BCAT-like_C"/>
</dbReference>
<accession>A0A2M7H4P8</accession>
<evidence type="ECO:0000313" key="7">
    <source>
        <dbReference type="Proteomes" id="UP000230292"/>
    </source>
</evidence>